<evidence type="ECO:0000256" key="2">
    <source>
        <dbReference type="ARBA" id="ARBA00022723"/>
    </source>
</evidence>
<dbReference type="InterPro" id="IPR050646">
    <property type="entry name" value="Cas1"/>
</dbReference>
<feature type="binding site" evidence="9">
    <location>
        <position position="228"/>
    </location>
    <ligand>
        <name>Mn(2+)</name>
        <dbReference type="ChEBI" id="CHEBI:29035"/>
    </ligand>
</feature>
<protein>
    <recommendedName>
        <fullName evidence="9">CRISPR-associated endonuclease Cas1</fullName>
        <ecNumber evidence="9">3.1.-.-</ecNumber>
    </recommendedName>
</protein>
<dbReference type="InterPro" id="IPR002729">
    <property type="entry name" value="CRISPR-assoc_Cas1"/>
</dbReference>
<keyword evidence="1 9" id="KW-0540">Nuclease</keyword>
<dbReference type="InterPro" id="IPR042211">
    <property type="entry name" value="CRISPR-assoc_Cas1_N"/>
</dbReference>
<name>A0A848D9D3_9EURY</name>
<dbReference type="AlphaFoldDB" id="A0A848D9D3"/>
<proteinExistence type="inferred from homology"/>
<evidence type="ECO:0000256" key="3">
    <source>
        <dbReference type="ARBA" id="ARBA00022759"/>
    </source>
</evidence>
<dbReference type="NCBIfam" id="TIGR00287">
    <property type="entry name" value="cas1"/>
    <property type="match status" value="1"/>
</dbReference>
<evidence type="ECO:0000256" key="5">
    <source>
        <dbReference type="ARBA" id="ARBA00022842"/>
    </source>
</evidence>
<organism evidence="10 11">
    <name type="scientific">Candidatus Ethanoperedens thermophilum</name>
    <dbReference type="NCBI Taxonomy" id="2766897"/>
    <lineage>
        <taxon>Archaea</taxon>
        <taxon>Methanobacteriati</taxon>
        <taxon>Methanobacteriota</taxon>
        <taxon>Stenosarchaea group</taxon>
        <taxon>Methanomicrobia</taxon>
        <taxon>Methanosarcinales</taxon>
        <taxon>Methanosarcinales incertae sedis</taxon>
        <taxon>GOM Arc I cluster</taxon>
        <taxon>Candidatus Ethanoperedens</taxon>
    </lineage>
</organism>
<gene>
    <name evidence="9 10" type="primary">cas1</name>
    <name evidence="10" type="ORF">GIS02_01335</name>
</gene>
<keyword evidence="4 9" id="KW-0378">Hydrolase</keyword>
<dbReference type="GO" id="GO:0043571">
    <property type="term" value="P:maintenance of CRISPR repeat elements"/>
    <property type="evidence" value="ECO:0007669"/>
    <property type="project" value="UniProtKB-UniRule"/>
</dbReference>
<evidence type="ECO:0000256" key="9">
    <source>
        <dbReference type="HAMAP-Rule" id="MF_01470"/>
    </source>
</evidence>
<dbReference type="PANTHER" id="PTHR34353">
    <property type="entry name" value="CRISPR-ASSOCIATED ENDONUCLEASE CAS1 1"/>
    <property type="match status" value="1"/>
</dbReference>
<comment type="similarity">
    <text evidence="9">Belongs to the CRISPR-associated endonuclease Cas1 family.</text>
</comment>
<dbReference type="GO" id="GO:0046872">
    <property type="term" value="F:metal ion binding"/>
    <property type="evidence" value="ECO:0007669"/>
    <property type="project" value="UniProtKB-UniRule"/>
</dbReference>
<reference evidence="10" key="1">
    <citation type="journal article" date="2020" name="MBio">
        <title>'Candidatus Ethanoperedens,' a Thermophilic Genus of Archaea Mediating the Anaerobic Oxidation of Ethane.</title>
        <authorList>
            <person name="Hahn C.J."/>
            <person name="Laso-Perez R."/>
            <person name="Vulcano F."/>
            <person name="Vaziourakis K.M."/>
            <person name="Stokke R."/>
            <person name="Steen I.H."/>
            <person name="Teske A."/>
            <person name="Boetius A."/>
            <person name="Liebeke M."/>
            <person name="Amann R."/>
            <person name="Knittel K."/>
            <person name="Wegener G."/>
        </authorList>
    </citation>
    <scope>NUCLEOTIDE SEQUENCE</scope>
    <source>
        <strain evidence="10">GoM-Arc1-LC-WB58</strain>
    </source>
</reference>
<dbReference type="CDD" id="cd09634">
    <property type="entry name" value="Cas1_I-II-III"/>
    <property type="match status" value="1"/>
</dbReference>
<dbReference type="EMBL" id="WNEG01000029">
    <property type="protein sequence ID" value="NMG82831.1"/>
    <property type="molecule type" value="Genomic_DNA"/>
</dbReference>
<accession>A0A848D9D3</accession>
<feature type="binding site" evidence="9">
    <location>
        <position position="243"/>
    </location>
    <ligand>
        <name>Mn(2+)</name>
        <dbReference type="ChEBI" id="CHEBI:29035"/>
    </ligand>
</feature>
<evidence type="ECO:0000256" key="7">
    <source>
        <dbReference type="ARBA" id="ARBA00023125"/>
    </source>
</evidence>
<comment type="cofactor">
    <cofactor evidence="9">
        <name>Mg(2+)</name>
        <dbReference type="ChEBI" id="CHEBI:18420"/>
    </cofactor>
    <cofactor evidence="9">
        <name>Mn(2+)</name>
        <dbReference type="ChEBI" id="CHEBI:29035"/>
    </cofactor>
</comment>
<dbReference type="PANTHER" id="PTHR34353:SF2">
    <property type="entry name" value="CRISPR-ASSOCIATED ENDONUCLEASE CAS1 1"/>
    <property type="match status" value="1"/>
</dbReference>
<sequence length="324" mass="36653">MQLVINTRGSYLKKSKNCFLVKTDDKAFEVSANKVDSILIATAATITTDAIKFAVDNNIDIVFLDHFGDPYGRVWHSKLGSTTLIRRRQLEIASTTRGFNMAKGWVEAKIDNQIDLLKDLKKNRPDTKEQIESHIKSIIGLKSELAAMKGVMEQKRDRLMGLEGMCSREYFGALALTMPEKWRFGGRSRNPAEDGFNCLLNYGYGVLYSKIEKACIIAGLDPYAGIAHTDNYNKKSFVFDLIEPFRMHVDRTVVHLFSKKKVKDEFFDAIPGGFVLNKEGKAVLIQAINETFEKKMPYHGRNVKTGNTIQYECHRIANGLIKRG</sequence>
<dbReference type="Proteomes" id="UP000606580">
    <property type="component" value="Unassembled WGS sequence"/>
</dbReference>
<evidence type="ECO:0000256" key="8">
    <source>
        <dbReference type="ARBA" id="ARBA00023211"/>
    </source>
</evidence>
<keyword evidence="2 9" id="KW-0479">Metal-binding</keyword>
<dbReference type="GO" id="GO:0004519">
    <property type="term" value="F:endonuclease activity"/>
    <property type="evidence" value="ECO:0007669"/>
    <property type="project" value="UniProtKB-UniRule"/>
</dbReference>
<dbReference type="Pfam" id="PF01867">
    <property type="entry name" value="Cas_Cas1"/>
    <property type="match status" value="1"/>
</dbReference>
<evidence type="ECO:0000313" key="10">
    <source>
        <dbReference type="EMBL" id="NMG82831.1"/>
    </source>
</evidence>
<comment type="subunit">
    <text evidence="9">Homodimer, forms a heterotetramer with a Cas2 homodimer.</text>
</comment>
<evidence type="ECO:0000256" key="4">
    <source>
        <dbReference type="ARBA" id="ARBA00022801"/>
    </source>
</evidence>
<dbReference type="GO" id="GO:0051607">
    <property type="term" value="P:defense response to virus"/>
    <property type="evidence" value="ECO:0007669"/>
    <property type="project" value="UniProtKB-UniRule"/>
</dbReference>
<evidence type="ECO:0000256" key="6">
    <source>
        <dbReference type="ARBA" id="ARBA00023118"/>
    </source>
</evidence>
<feature type="binding site" evidence="9">
    <location>
        <position position="163"/>
    </location>
    <ligand>
        <name>Mn(2+)</name>
        <dbReference type="ChEBI" id="CHEBI:29035"/>
    </ligand>
</feature>
<keyword evidence="7 9" id="KW-0238">DNA-binding</keyword>
<keyword evidence="5 9" id="KW-0460">Magnesium</keyword>
<dbReference type="GO" id="GO:0003677">
    <property type="term" value="F:DNA binding"/>
    <property type="evidence" value="ECO:0007669"/>
    <property type="project" value="UniProtKB-KW"/>
</dbReference>
<dbReference type="GO" id="GO:0016787">
    <property type="term" value="F:hydrolase activity"/>
    <property type="evidence" value="ECO:0007669"/>
    <property type="project" value="UniProtKB-KW"/>
</dbReference>
<keyword evidence="8 9" id="KW-0464">Manganese</keyword>
<dbReference type="EC" id="3.1.-.-" evidence="9"/>
<evidence type="ECO:0000256" key="1">
    <source>
        <dbReference type="ARBA" id="ARBA00022722"/>
    </source>
</evidence>
<keyword evidence="6 9" id="KW-0051">Antiviral defense</keyword>
<dbReference type="Gene3D" id="3.100.10.20">
    <property type="entry name" value="CRISPR-associated endonuclease Cas1, N-terminal domain"/>
    <property type="match status" value="1"/>
</dbReference>
<dbReference type="Gene3D" id="1.20.120.920">
    <property type="entry name" value="CRISPR-associated endonuclease Cas1, C-terminal domain"/>
    <property type="match status" value="1"/>
</dbReference>
<comment type="caution">
    <text evidence="10">The sequence shown here is derived from an EMBL/GenBank/DDBJ whole genome shotgun (WGS) entry which is preliminary data.</text>
</comment>
<comment type="function">
    <text evidence="9">CRISPR (clustered regularly interspaced short palindromic repeat), is an adaptive immune system that provides protection against mobile genetic elements (viruses, transposable elements and conjugative plasmids). CRISPR clusters contain spacers, sequences complementary to antecedent mobile elements, and target invading nucleic acids. CRISPR clusters are transcribed and processed into CRISPR RNA (crRNA). Acts as a dsDNA endonuclease. Involved in the integration of spacer DNA into the CRISPR cassette.</text>
</comment>
<keyword evidence="3 9" id="KW-0255">Endonuclease</keyword>
<evidence type="ECO:0000313" key="11">
    <source>
        <dbReference type="Proteomes" id="UP000606580"/>
    </source>
</evidence>
<dbReference type="HAMAP" id="MF_01470">
    <property type="entry name" value="Cas1"/>
    <property type="match status" value="1"/>
</dbReference>
<dbReference type="InterPro" id="IPR042206">
    <property type="entry name" value="CRISPR-assoc_Cas1_C"/>
</dbReference>